<comment type="caution">
    <text evidence="2">The sequence shown here is derived from an EMBL/GenBank/DDBJ whole genome shotgun (WGS) entry which is preliminary data.</text>
</comment>
<dbReference type="Gene3D" id="1.10.3210.10">
    <property type="entry name" value="Hypothetical protein af1432"/>
    <property type="match status" value="1"/>
</dbReference>
<evidence type="ECO:0000313" key="2">
    <source>
        <dbReference type="EMBL" id="HGY54675.1"/>
    </source>
</evidence>
<feature type="domain" description="HD" evidence="1">
    <location>
        <begin position="79"/>
        <end position="170"/>
    </location>
</feature>
<proteinExistence type="predicted"/>
<gene>
    <name evidence="2" type="ORF">ENK44_03145</name>
</gene>
<dbReference type="InterPro" id="IPR006674">
    <property type="entry name" value="HD_domain"/>
</dbReference>
<dbReference type="Proteomes" id="UP000885779">
    <property type="component" value="Unassembled WGS sequence"/>
</dbReference>
<dbReference type="EMBL" id="DRQG01000025">
    <property type="protein sequence ID" value="HGY54675.1"/>
    <property type="molecule type" value="Genomic_DNA"/>
</dbReference>
<name>A0A7V4TYJ5_CALAY</name>
<sequence>MREQVLELLPEINEIQDAELKEKVIACWEEAIAYRNWTNEELQSIPFTLLAENVQIKFIEHVRTCCRMGIACDKVLTEAYGERKTPINRDYLIAGSLLADVGKLLEYEKKEDGTIFKSDYGKHIRHPFSGVGLAFKHGLPSEVMHIIATHSKEGAGEKRSPESIIFHHVDFIDFELVK</sequence>
<dbReference type="AlphaFoldDB" id="A0A7V4TYJ5"/>
<reference evidence="2" key="1">
    <citation type="journal article" date="2020" name="mSystems">
        <title>Genome- and Community-Level Interaction Insights into Carbon Utilization and Element Cycling Functions of Hydrothermarchaeota in Hydrothermal Sediment.</title>
        <authorList>
            <person name="Zhou Z."/>
            <person name="Liu Y."/>
            <person name="Xu W."/>
            <person name="Pan J."/>
            <person name="Luo Z.H."/>
            <person name="Li M."/>
        </authorList>
    </citation>
    <scope>NUCLEOTIDE SEQUENCE [LARGE SCALE GENOMIC DNA]</scope>
    <source>
        <strain evidence="2">HyVt-577</strain>
    </source>
</reference>
<dbReference type="Pfam" id="PF01966">
    <property type="entry name" value="HD"/>
    <property type="match status" value="1"/>
</dbReference>
<organism evidence="2">
    <name type="scientific">Caldithrix abyssi</name>
    <dbReference type="NCBI Taxonomy" id="187145"/>
    <lineage>
        <taxon>Bacteria</taxon>
        <taxon>Pseudomonadati</taxon>
        <taxon>Calditrichota</taxon>
        <taxon>Calditrichia</taxon>
        <taxon>Calditrichales</taxon>
        <taxon>Calditrichaceae</taxon>
        <taxon>Caldithrix</taxon>
    </lineage>
</organism>
<accession>A0A7V4TYJ5</accession>
<evidence type="ECO:0000259" key="1">
    <source>
        <dbReference type="Pfam" id="PF01966"/>
    </source>
</evidence>
<protein>
    <submittedName>
        <fullName evidence="2">HD domain-containing protein</fullName>
    </submittedName>
</protein>
<dbReference type="SUPFAM" id="SSF109604">
    <property type="entry name" value="HD-domain/PDEase-like"/>
    <property type="match status" value="1"/>
</dbReference>